<dbReference type="EMBL" id="JBBMRA010000001">
    <property type="protein sequence ID" value="MEM5535183.1"/>
    <property type="molecule type" value="Genomic_DNA"/>
</dbReference>
<dbReference type="PANTHER" id="PTHR47354">
    <property type="entry name" value="NADH OXIDOREDUCTASE HCR"/>
    <property type="match status" value="1"/>
</dbReference>
<dbReference type="SUPFAM" id="SSF54292">
    <property type="entry name" value="2Fe-2S ferredoxin-like"/>
    <property type="match status" value="1"/>
</dbReference>
<evidence type="ECO:0000259" key="11">
    <source>
        <dbReference type="PROSITE" id="PS51340"/>
    </source>
</evidence>
<name>A0ABU9TN90_9GAMM</name>
<dbReference type="Pfam" id="PF03476">
    <property type="entry name" value="MOSC_N"/>
    <property type="match status" value="1"/>
</dbReference>
<dbReference type="InterPro" id="IPR005303">
    <property type="entry name" value="MOCOS_middle"/>
</dbReference>
<evidence type="ECO:0000256" key="8">
    <source>
        <dbReference type="ARBA" id="ARBA00023014"/>
    </source>
</evidence>
<comment type="similarity">
    <text evidence="9">In the N-terminal section; belongs to the FAD-binding oxidoreductase type 6 family.</text>
</comment>
<evidence type="ECO:0000259" key="10">
    <source>
        <dbReference type="PROSITE" id="PS51085"/>
    </source>
</evidence>
<dbReference type="PANTHER" id="PTHR47354:SF6">
    <property type="entry name" value="NADH OXIDOREDUCTASE HCR"/>
    <property type="match status" value="1"/>
</dbReference>
<dbReference type="PROSITE" id="PS51085">
    <property type="entry name" value="2FE2S_FER_2"/>
    <property type="match status" value="1"/>
</dbReference>
<evidence type="ECO:0000256" key="9">
    <source>
        <dbReference type="ARBA" id="ARBA00061434"/>
    </source>
</evidence>
<dbReference type="InterPro" id="IPR012675">
    <property type="entry name" value="Beta-grasp_dom_sf"/>
</dbReference>
<evidence type="ECO:0000256" key="6">
    <source>
        <dbReference type="ARBA" id="ARBA00023002"/>
    </source>
</evidence>
<dbReference type="SUPFAM" id="SSF141673">
    <property type="entry name" value="MOSC N-terminal domain-like"/>
    <property type="match status" value="1"/>
</dbReference>
<accession>A0ABU9TN90</accession>
<dbReference type="InterPro" id="IPR011037">
    <property type="entry name" value="Pyrv_Knase-like_insert_dom_sf"/>
</dbReference>
<dbReference type="InterPro" id="IPR005302">
    <property type="entry name" value="MoCF_Sase_C"/>
</dbReference>
<keyword evidence="4" id="KW-0479">Metal-binding</keyword>
<dbReference type="Gene3D" id="3.10.20.30">
    <property type="match status" value="1"/>
</dbReference>
<dbReference type="Proteomes" id="UP001449225">
    <property type="component" value="Unassembled WGS sequence"/>
</dbReference>
<dbReference type="PROSITE" id="PS51340">
    <property type="entry name" value="MOSC"/>
    <property type="match status" value="1"/>
</dbReference>
<evidence type="ECO:0000256" key="1">
    <source>
        <dbReference type="ARBA" id="ARBA00001974"/>
    </source>
</evidence>
<dbReference type="Pfam" id="PF00970">
    <property type="entry name" value="FAD_binding_6"/>
    <property type="match status" value="1"/>
</dbReference>
<dbReference type="InterPro" id="IPR039261">
    <property type="entry name" value="FNR_nucleotide-bd"/>
</dbReference>
<feature type="domain" description="MOSC" evidence="11">
    <location>
        <begin position="120"/>
        <end position="265"/>
    </location>
</feature>
<keyword evidence="2" id="KW-0285">Flavoprotein</keyword>
<dbReference type="Gene3D" id="3.40.50.80">
    <property type="entry name" value="Nucleotide-binding domain of ferredoxin-NADP reductase (FNR) module"/>
    <property type="match status" value="1"/>
</dbReference>
<protein>
    <submittedName>
        <fullName evidence="13">Hybrid-cluster NAD(P)-dependent oxidoreductase</fullName>
    </submittedName>
</protein>
<evidence type="ECO:0000313" key="14">
    <source>
        <dbReference type="Proteomes" id="UP001449225"/>
    </source>
</evidence>
<gene>
    <name evidence="13" type="ORF">WNY58_02145</name>
</gene>
<dbReference type="Pfam" id="PF03473">
    <property type="entry name" value="MOSC"/>
    <property type="match status" value="1"/>
</dbReference>
<dbReference type="InterPro" id="IPR008333">
    <property type="entry name" value="Cbr1-like_FAD-bd_dom"/>
</dbReference>
<dbReference type="InterPro" id="IPR017938">
    <property type="entry name" value="Riboflavin_synthase-like_b-brl"/>
</dbReference>
<dbReference type="InterPro" id="IPR006058">
    <property type="entry name" value="2Fe2S_fd_BS"/>
</dbReference>
<feature type="domain" description="FAD-binding FR-type" evidence="12">
    <location>
        <begin position="306"/>
        <end position="409"/>
    </location>
</feature>
<evidence type="ECO:0000256" key="7">
    <source>
        <dbReference type="ARBA" id="ARBA00023004"/>
    </source>
</evidence>
<keyword evidence="8" id="KW-0411">Iron-sulfur</keyword>
<evidence type="ECO:0000256" key="4">
    <source>
        <dbReference type="ARBA" id="ARBA00022723"/>
    </source>
</evidence>
<evidence type="ECO:0000256" key="5">
    <source>
        <dbReference type="ARBA" id="ARBA00022827"/>
    </source>
</evidence>
<dbReference type="SUPFAM" id="SSF63380">
    <property type="entry name" value="Riboflavin synthase domain-like"/>
    <property type="match status" value="1"/>
</dbReference>
<evidence type="ECO:0000313" key="13">
    <source>
        <dbReference type="EMBL" id="MEM5535183.1"/>
    </source>
</evidence>
<dbReference type="SUPFAM" id="SSF52343">
    <property type="entry name" value="Ferredoxin reductase-like, C-terminal NADP-linked domain"/>
    <property type="match status" value="1"/>
</dbReference>
<keyword evidence="6" id="KW-0560">Oxidoreductase</keyword>
<keyword evidence="14" id="KW-1185">Reference proteome</keyword>
<dbReference type="InterPro" id="IPR036010">
    <property type="entry name" value="2Fe-2S_ferredoxin-like_sf"/>
</dbReference>
<dbReference type="InterPro" id="IPR017927">
    <property type="entry name" value="FAD-bd_FR_type"/>
</dbReference>
<dbReference type="CDD" id="cd06215">
    <property type="entry name" value="FNR_iron_sulfur_binding_1"/>
    <property type="match status" value="1"/>
</dbReference>
<comment type="caution">
    <text evidence="13">The sequence shown here is derived from an EMBL/GenBank/DDBJ whole genome shotgun (WGS) entry which is preliminary data.</text>
</comment>
<dbReference type="Pfam" id="PF00111">
    <property type="entry name" value="Fer2"/>
    <property type="match status" value="1"/>
</dbReference>
<dbReference type="Pfam" id="PF00175">
    <property type="entry name" value="NAD_binding_1"/>
    <property type="match status" value="1"/>
</dbReference>
<dbReference type="RefSeq" id="WP_342853565.1">
    <property type="nucleotide sequence ID" value="NZ_JBBMRA010000001.1"/>
</dbReference>
<dbReference type="InterPro" id="IPR001041">
    <property type="entry name" value="2Fe-2S_ferredoxin-type"/>
</dbReference>
<feature type="domain" description="2Fe-2S ferredoxin-type" evidence="10">
    <location>
        <begin position="554"/>
        <end position="638"/>
    </location>
</feature>
<dbReference type="CDD" id="cd00207">
    <property type="entry name" value="fer2"/>
    <property type="match status" value="1"/>
</dbReference>
<evidence type="ECO:0000256" key="3">
    <source>
        <dbReference type="ARBA" id="ARBA00022714"/>
    </source>
</evidence>
<dbReference type="PROSITE" id="PS00197">
    <property type="entry name" value="2FE2S_FER_1"/>
    <property type="match status" value="1"/>
</dbReference>
<keyword evidence="5" id="KW-0274">FAD</keyword>
<keyword evidence="7" id="KW-0408">Iron</keyword>
<reference evidence="13 14" key="1">
    <citation type="submission" date="2024-03" db="EMBL/GenBank/DDBJ databases">
        <title>Community enrichment and isolation of bacterial strains for fucoidan degradation.</title>
        <authorList>
            <person name="Sichert A."/>
        </authorList>
    </citation>
    <scope>NUCLEOTIDE SEQUENCE [LARGE SCALE GENOMIC DNA]</scope>
    <source>
        <strain evidence="13 14">AS76</strain>
    </source>
</reference>
<organism evidence="13 14">
    <name type="scientific">Neptuniibacter pectenicola</name>
    <dbReference type="NCBI Taxonomy" id="1806669"/>
    <lineage>
        <taxon>Bacteria</taxon>
        <taxon>Pseudomonadati</taxon>
        <taxon>Pseudomonadota</taxon>
        <taxon>Gammaproteobacteria</taxon>
        <taxon>Oceanospirillales</taxon>
        <taxon>Oceanospirillaceae</taxon>
        <taxon>Neptuniibacter</taxon>
    </lineage>
</organism>
<evidence type="ECO:0000259" key="12">
    <source>
        <dbReference type="PROSITE" id="PS51384"/>
    </source>
</evidence>
<keyword evidence="3" id="KW-0001">2Fe-2S</keyword>
<proteinExistence type="inferred from homology"/>
<sequence>MPNTQLSTINIFPVKSMANVSLSSAFVGESGLAFDRRFMLSTPSGELLSARNVPELLHYQALIKADGLEIISPKGDHITLRYPELFQNYRQVTLWGTEVNAQHCGTQFDEWFTERLGVPCQLLYFGEQSERYTSRRPEKPVAFADGYPLLLISEASLADLNSRSAAPSVMDQFRANLVVSNCEAFAEDGWKRIRIGEVEFEIVKPCSRCIMTSYDLNSLKPISKGEPIKTLSKYRLGEDNEIYFGQNLIPLNEGQIALNDTVEVLETKAPEQYPDNAPVINNAVTNAASTNTAPRLTTSQTTWDNDQTLNLTCVARVEETSDVVTFRFQLPQGYRADYLAGQFITLNLTIDGLPIARCYTLSSSPSRPSDIAITVKRVSGGCVSNWLHDSLNVGDHITALPPQGVFNKSVLPTNAPCLLLSAGSGITPMLSIVRALTDTHAAQDIIFYHQARTEADLICQDELRWLAQQNPQLKLLFCLSQPDPTWSGLSGRINLTQLQQQVPDLKARTVLCCGPEGFMTQAKTLCQQLGHQEENWHEESFGLPPHSTILSSLTEIELTINGSTIAGDNQTILLDQAEDAGIYIPSGCRAGVCGACKVTLIKGEVEQSSDLPLSDKDKQQGAILACSSIPESDCEIEF</sequence>
<dbReference type="PROSITE" id="PS51384">
    <property type="entry name" value="FAD_FR"/>
    <property type="match status" value="1"/>
</dbReference>
<dbReference type="InterPro" id="IPR050415">
    <property type="entry name" value="MRET"/>
</dbReference>
<comment type="cofactor">
    <cofactor evidence="1">
        <name>FAD</name>
        <dbReference type="ChEBI" id="CHEBI:57692"/>
    </cofactor>
</comment>
<dbReference type="InterPro" id="IPR001433">
    <property type="entry name" value="OxRdtase_FAD/NAD-bd"/>
</dbReference>
<dbReference type="SUPFAM" id="SSF50800">
    <property type="entry name" value="PK beta-barrel domain-like"/>
    <property type="match status" value="1"/>
</dbReference>
<evidence type="ECO:0000256" key="2">
    <source>
        <dbReference type="ARBA" id="ARBA00022630"/>
    </source>
</evidence>
<dbReference type="Gene3D" id="2.40.30.10">
    <property type="entry name" value="Translation factors"/>
    <property type="match status" value="1"/>
</dbReference>